<proteinExistence type="predicted"/>
<dbReference type="InterPro" id="IPR029058">
    <property type="entry name" value="AB_hydrolase_fold"/>
</dbReference>
<dbReference type="InterPro" id="IPR014729">
    <property type="entry name" value="Rossmann-like_a/b/a_fold"/>
</dbReference>
<evidence type="ECO:0000256" key="1">
    <source>
        <dbReference type="SAM" id="MobiDB-lite"/>
    </source>
</evidence>
<sequence>MSESYVSEYQRSFIWPQYQLKGRDAEEGWVEGGGEREIKEEEEEDRGSTLASPPSSPSRSFLSSISNGSYNGEDVAFFIPASDESLPATSSLISFDISPQARGESDSRPLPLPSSSLLPLFTSYIQPSSSLSCGGSVQLPCGTSPRLVSLTSRFSAGSTSSSQDSIDRSLVWFTRGDMRLHDNEALFKSTSPSSSSSASSSHIIPLLILDPAFLATLSPHTLHLYLLAVNDLRDSFQRHPHASSPLIVRTGPVEELLPALVHASQATSLWVYEDVTENQRSLVRRGLSSLPSPSSSSSKPITVHKWTTRLRSSVKGGTVGDNWAKDYLPVVQKLPLDPPFPSFPPSSPPSSSTSPWLPEDVGRIPSFEELLQLTFGGEESPSSPAPSPTASLLRQARALAAREEYWTPSYYPEDQGEGEEGKEGRVGGETLALRWVKEYMELGPLAFGEKHLPASGTGLERQVMRRLVLAKGYAGLFDGEVFTRAFSPLLDLGVLSPRYLATLLPPSPPPSLPPALRPFLLQGRGVEAALVSEVLERREWHQVLAERDVDHASWPETEPFEFKYWRFHGHNVRYAVSKPHMASGKSGSGGSGPEDQGQVPAEGGGEDVPTLLLVHGFGASADQWSKCFLELRRMGDPAHPHFDPAFHARFPRGVRVFALDLLGFGHSEKPSVTYTQYLWQDQVRDFALEVLQSPFFIAGNSIGGFTAASVAADIGPLCQGLILINTAGKVTSPEAYAAELTSRAGRTVEETTRSASLPPFSGPPKAVLTAFSAGLFWYLQPRVEQICKDLYRHSPQEVGPRLVNNIVRDSCDPGALGVFASGGRLPSPRSTNELMAKFGGPVLVAQGILDPLNDAKGRAALLQAAWEDVEVVEIEGGHCVHDERPRETCAAMAAFVSRVLGSGKEGGKGGREEEVALPVVTGAGGR</sequence>
<reference evidence="3 4" key="1">
    <citation type="submission" date="2019-01" db="EMBL/GenBank/DDBJ databases">
        <title>Nuclear Genome Assembly of the Microalgal Biofuel strain Nannochloropsis salina CCMP1776.</title>
        <authorList>
            <person name="Hovde B."/>
        </authorList>
    </citation>
    <scope>NUCLEOTIDE SEQUENCE [LARGE SCALE GENOMIC DNA]</scope>
    <source>
        <strain evidence="3 4">CCMP1776</strain>
    </source>
</reference>
<accession>A0A4D9CZF8</accession>
<feature type="compositionally biased region" description="Pro residues" evidence="1">
    <location>
        <begin position="339"/>
        <end position="348"/>
    </location>
</feature>
<dbReference type="Pfam" id="PF00561">
    <property type="entry name" value="Abhydrolase_1"/>
    <property type="match status" value="1"/>
</dbReference>
<dbReference type="InterPro" id="IPR036155">
    <property type="entry name" value="Crypto/Photolyase_N_sf"/>
</dbReference>
<gene>
    <name evidence="3" type="ORF">NSK_004035</name>
</gene>
<feature type="region of interest" description="Disordered" evidence="1">
    <location>
        <begin position="24"/>
        <end position="64"/>
    </location>
</feature>
<comment type="caution">
    <text evidence="3">The sequence shown here is derived from an EMBL/GenBank/DDBJ whole genome shotgun (WGS) entry which is preliminary data.</text>
</comment>
<keyword evidence="4" id="KW-1185">Reference proteome</keyword>
<feature type="region of interest" description="Disordered" evidence="1">
    <location>
        <begin position="579"/>
        <end position="605"/>
    </location>
</feature>
<dbReference type="EMBL" id="SDOX01000018">
    <property type="protein sequence ID" value="TFJ84570.1"/>
    <property type="molecule type" value="Genomic_DNA"/>
</dbReference>
<dbReference type="SUPFAM" id="SSF53474">
    <property type="entry name" value="alpha/beta-Hydrolases"/>
    <property type="match status" value="1"/>
</dbReference>
<organism evidence="3 4">
    <name type="scientific">Nannochloropsis salina CCMP1776</name>
    <dbReference type="NCBI Taxonomy" id="1027361"/>
    <lineage>
        <taxon>Eukaryota</taxon>
        <taxon>Sar</taxon>
        <taxon>Stramenopiles</taxon>
        <taxon>Ochrophyta</taxon>
        <taxon>Eustigmatophyceae</taxon>
        <taxon>Eustigmatales</taxon>
        <taxon>Monodopsidaceae</taxon>
        <taxon>Microchloropsis</taxon>
        <taxon>Microchloropsis salina</taxon>
    </lineage>
</organism>
<dbReference type="Gene3D" id="3.40.50.1820">
    <property type="entry name" value="alpha/beta hydrolase"/>
    <property type="match status" value="1"/>
</dbReference>
<dbReference type="Pfam" id="PF00875">
    <property type="entry name" value="DNA_photolyase"/>
    <property type="match status" value="1"/>
</dbReference>
<dbReference type="Proteomes" id="UP000355283">
    <property type="component" value="Unassembled WGS sequence"/>
</dbReference>
<dbReference type="SUPFAM" id="SSF52425">
    <property type="entry name" value="Cryptochrome/photolyase, N-terminal domain"/>
    <property type="match status" value="1"/>
</dbReference>
<evidence type="ECO:0000313" key="3">
    <source>
        <dbReference type="EMBL" id="TFJ84570.1"/>
    </source>
</evidence>
<evidence type="ECO:0000313" key="4">
    <source>
        <dbReference type="Proteomes" id="UP000355283"/>
    </source>
</evidence>
<feature type="domain" description="Photolyase/cryptochrome alpha/beta" evidence="2">
    <location>
        <begin position="168"/>
        <end position="311"/>
    </location>
</feature>
<dbReference type="PROSITE" id="PS51645">
    <property type="entry name" value="PHR_CRY_ALPHA_BETA"/>
    <property type="match status" value="1"/>
</dbReference>
<dbReference type="AlphaFoldDB" id="A0A4D9CZF8"/>
<protein>
    <recommendedName>
        <fullName evidence="2">Photolyase/cryptochrome alpha/beta domain-containing protein</fullName>
    </recommendedName>
</protein>
<dbReference type="PANTHER" id="PTHR47832">
    <property type="entry name" value="DNA PHOTOLYASE"/>
    <property type="match status" value="1"/>
</dbReference>
<dbReference type="PANTHER" id="PTHR47832:SF1">
    <property type="entry name" value="DNA PHOTOLYASE"/>
    <property type="match status" value="1"/>
</dbReference>
<feature type="region of interest" description="Disordered" evidence="1">
    <location>
        <begin position="339"/>
        <end position="359"/>
    </location>
</feature>
<name>A0A4D9CZF8_9STRA</name>
<dbReference type="Gene3D" id="3.40.50.620">
    <property type="entry name" value="HUPs"/>
    <property type="match status" value="1"/>
</dbReference>
<dbReference type="InterPro" id="IPR006050">
    <property type="entry name" value="DNA_photolyase_N"/>
</dbReference>
<dbReference type="InterPro" id="IPR000073">
    <property type="entry name" value="AB_hydrolase_1"/>
</dbReference>
<evidence type="ECO:0000259" key="2">
    <source>
        <dbReference type="PROSITE" id="PS51645"/>
    </source>
</evidence>
<dbReference type="OrthoDB" id="408373at2759"/>
<dbReference type="PRINTS" id="PR00111">
    <property type="entry name" value="ABHYDROLASE"/>
</dbReference>